<accession>A0ABU4STD2</accession>
<keyword evidence="2" id="KW-1185">Reference proteome</keyword>
<evidence type="ECO:0000313" key="1">
    <source>
        <dbReference type="EMBL" id="MDX8029136.1"/>
    </source>
</evidence>
<evidence type="ECO:0000313" key="2">
    <source>
        <dbReference type="Proteomes" id="UP001285521"/>
    </source>
</evidence>
<reference evidence="1 2" key="2">
    <citation type="submission" date="2023-11" db="EMBL/GenBank/DDBJ databases">
        <authorList>
            <person name="Lara A.C."/>
            <person name="Chronakova A."/>
        </authorList>
    </citation>
    <scope>NUCLEOTIDE SEQUENCE [LARGE SCALE GENOMIC DNA]</scope>
    <source>
        <strain evidence="1 2">BCCO 10_0856</strain>
    </source>
</reference>
<proteinExistence type="predicted"/>
<organism evidence="1 2">
    <name type="scientific">Lentzea miocenica</name>
    <dbReference type="NCBI Taxonomy" id="3095431"/>
    <lineage>
        <taxon>Bacteria</taxon>
        <taxon>Bacillati</taxon>
        <taxon>Actinomycetota</taxon>
        <taxon>Actinomycetes</taxon>
        <taxon>Pseudonocardiales</taxon>
        <taxon>Pseudonocardiaceae</taxon>
        <taxon>Lentzea</taxon>
    </lineage>
</organism>
<name>A0ABU4STD2_9PSEU</name>
<protein>
    <submittedName>
        <fullName evidence="1">Uncharacterized protein</fullName>
    </submittedName>
</protein>
<dbReference type="EMBL" id="JAXAVW010000002">
    <property type="protein sequence ID" value="MDX8029136.1"/>
    <property type="molecule type" value="Genomic_DNA"/>
</dbReference>
<reference evidence="1 2" key="1">
    <citation type="submission" date="2023-11" db="EMBL/GenBank/DDBJ databases">
        <title>Lentzea sokolovensis, sp. nov., Lentzea kristufkii, sp. nov., and Lentzea miocenensis, sp. nov., rare actinobacteria from Sokolov Coal Basin, Miocene lacustrine sediment, Czech Republic.</title>
        <authorList>
            <person name="Lara A."/>
            <person name="Kotroba L."/>
            <person name="Nouioui I."/>
            <person name="Neumann-Schaal M."/>
            <person name="Mast Y."/>
            <person name="Chronakova A."/>
        </authorList>
    </citation>
    <scope>NUCLEOTIDE SEQUENCE [LARGE SCALE GENOMIC DNA]</scope>
    <source>
        <strain evidence="1 2">BCCO 10_0856</strain>
    </source>
</reference>
<dbReference type="Proteomes" id="UP001285521">
    <property type="component" value="Unassembled WGS sequence"/>
</dbReference>
<gene>
    <name evidence="1" type="ORF">SK803_02890</name>
</gene>
<sequence>MRRPRRAVEDNGMAMSSTAQVDVGVARGLAVLDRDVAAAPVAAQVVPGIV</sequence>
<dbReference type="RefSeq" id="WP_319964140.1">
    <property type="nucleotide sequence ID" value="NZ_JAXAVW010000002.1"/>
</dbReference>
<comment type="caution">
    <text evidence="1">The sequence shown here is derived from an EMBL/GenBank/DDBJ whole genome shotgun (WGS) entry which is preliminary data.</text>
</comment>